<comment type="caution">
    <text evidence="1">The sequence shown here is derived from an EMBL/GenBank/DDBJ whole genome shotgun (WGS) entry which is preliminary data.</text>
</comment>
<dbReference type="AlphaFoldDB" id="A0A2S7UEY8"/>
<dbReference type="Proteomes" id="UP000239747">
    <property type="component" value="Unassembled WGS sequence"/>
</dbReference>
<name>A0A2S7UEY8_9FLAO</name>
<gene>
    <name evidence="1" type="ORF">BST92_13400</name>
</gene>
<organism evidence="1 2">
    <name type="scientific">Nonlabens arenilitoris</name>
    <dbReference type="NCBI Taxonomy" id="1217969"/>
    <lineage>
        <taxon>Bacteria</taxon>
        <taxon>Pseudomonadati</taxon>
        <taxon>Bacteroidota</taxon>
        <taxon>Flavobacteriia</taxon>
        <taxon>Flavobacteriales</taxon>
        <taxon>Flavobacteriaceae</taxon>
        <taxon>Nonlabens</taxon>
    </lineage>
</organism>
<dbReference type="EMBL" id="MTPW01000001">
    <property type="protein sequence ID" value="PQJ32853.1"/>
    <property type="molecule type" value="Genomic_DNA"/>
</dbReference>
<dbReference type="RefSeq" id="WP_105071917.1">
    <property type="nucleotide sequence ID" value="NZ_MTPW01000001.1"/>
</dbReference>
<dbReference type="OrthoDB" id="1145003at2"/>
<reference evidence="1 2" key="1">
    <citation type="submission" date="2017-01" db="EMBL/GenBank/DDBJ databases">
        <title>Trade-off between light-utilization and light-protection in marine flavobacteria.</title>
        <authorList>
            <person name="Kumagai Y."/>
            <person name="Yoshizawa S."/>
            <person name="Kogure K."/>
            <person name="Iwasaki W."/>
        </authorList>
    </citation>
    <scope>NUCLEOTIDE SEQUENCE [LARGE SCALE GENOMIC DNA]</scope>
    <source>
        <strain evidence="1 2">KCTC 32109</strain>
    </source>
</reference>
<evidence type="ECO:0000313" key="1">
    <source>
        <dbReference type="EMBL" id="PQJ32853.1"/>
    </source>
</evidence>
<proteinExistence type="predicted"/>
<evidence type="ECO:0000313" key="2">
    <source>
        <dbReference type="Proteomes" id="UP000239747"/>
    </source>
</evidence>
<keyword evidence="2" id="KW-1185">Reference proteome</keyword>
<protein>
    <submittedName>
        <fullName evidence="1">Uncharacterized protein</fullName>
    </submittedName>
</protein>
<sequence>MITYTYKHTQQKQRLEKLIQDELLPIIESKAIENVEVNFQLVIDHNGRTKEAASIYLKHNNCLISFKSIKGRFKKSVSFLIDDVKKYFHQNDRFLSA</sequence>
<accession>A0A2S7UEY8</accession>